<gene>
    <name evidence="7" type="ORF">RN001_012530</name>
</gene>
<dbReference type="Pfam" id="PF13873">
    <property type="entry name" value="Myb_DNA-bind_5"/>
    <property type="match status" value="1"/>
</dbReference>
<reference evidence="8" key="1">
    <citation type="submission" date="2023-01" db="EMBL/GenBank/DDBJ databases">
        <title>Key to firefly adult light organ development and bioluminescence: homeobox transcription factors regulate luciferase expression and transportation to peroxisome.</title>
        <authorList>
            <person name="Fu X."/>
        </authorList>
    </citation>
    <scope>NUCLEOTIDE SEQUENCE [LARGE SCALE GENOMIC DNA]</scope>
</reference>
<evidence type="ECO:0000256" key="1">
    <source>
        <dbReference type="ARBA" id="ARBA00011764"/>
    </source>
</evidence>
<dbReference type="InterPro" id="IPR028002">
    <property type="entry name" value="Myb_DNA-bind_5"/>
</dbReference>
<keyword evidence="4" id="KW-0804">Transcription</keyword>
<evidence type="ECO:0000256" key="4">
    <source>
        <dbReference type="ARBA" id="ARBA00023163"/>
    </source>
</evidence>
<proteinExistence type="predicted"/>
<dbReference type="AlphaFoldDB" id="A0AAN7QF15"/>
<dbReference type="Proteomes" id="UP001353858">
    <property type="component" value="Unassembled WGS sequence"/>
</dbReference>
<evidence type="ECO:0000259" key="6">
    <source>
        <dbReference type="Pfam" id="PF13873"/>
    </source>
</evidence>
<dbReference type="PANTHER" id="PTHR21411:SF0">
    <property type="entry name" value="REGULATORY PROTEIN ZESTE"/>
    <property type="match status" value="1"/>
</dbReference>
<feature type="domain" description="Myb/SANT-like DNA-binding" evidence="6">
    <location>
        <begin position="4"/>
        <end position="74"/>
    </location>
</feature>
<protein>
    <recommendedName>
        <fullName evidence="2">Regulatory protein zeste</fullName>
    </recommendedName>
</protein>
<evidence type="ECO:0000313" key="7">
    <source>
        <dbReference type="EMBL" id="KAK4876108.1"/>
    </source>
</evidence>
<evidence type="ECO:0000256" key="2">
    <source>
        <dbReference type="ARBA" id="ARBA00016807"/>
    </source>
</evidence>
<organism evidence="7 8">
    <name type="scientific">Aquatica leii</name>
    <dbReference type="NCBI Taxonomy" id="1421715"/>
    <lineage>
        <taxon>Eukaryota</taxon>
        <taxon>Metazoa</taxon>
        <taxon>Ecdysozoa</taxon>
        <taxon>Arthropoda</taxon>
        <taxon>Hexapoda</taxon>
        <taxon>Insecta</taxon>
        <taxon>Pterygota</taxon>
        <taxon>Neoptera</taxon>
        <taxon>Endopterygota</taxon>
        <taxon>Coleoptera</taxon>
        <taxon>Polyphaga</taxon>
        <taxon>Elateriformia</taxon>
        <taxon>Elateroidea</taxon>
        <taxon>Lampyridae</taxon>
        <taxon>Luciolinae</taxon>
        <taxon>Aquatica</taxon>
    </lineage>
</organism>
<evidence type="ECO:0000256" key="5">
    <source>
        <dbReference type="ARBA" id="ARBA00025466"/>
    </source>
</evidence>
<name>A0AAN7QF15_9COLE</name>
<comment type="function">
    <text evidence="5">Involved in transvection phenomena (= synapsis-dependent gene expression), where the synaptic pairing of chromosomes carrying genes with which zeste interacts influences the expression of these genes. Zeste binds to DNA and stimulates transcription from a nearby promoter.</text>
</comment>
<keyword evidence="3" id="KW-0805">Transcription regulation</keyword>
<dbReference type="PANTHER" id="PTHR21411">
    <property type="entry name" value="APONTIC"/>
    <property type="match status" value="1"/>
</dbReference>
<comment type="caution">
    <text evidence="7">The sequence shown here is derived from an EMBL/GenBank/DDBJ whole genome shotgun (WGS) entry which is preliminary data.</text>
</comment>
<comment type="subunit">
    <text evidence="1">Self-associates forming complexes of several hundred monomers.</text>
</comment>
<dbReference type="EMBL" id="JARPUR010000005">
    <property type="protein sequence ID" value="KAK4876108.1"/>
    <property type="molecule type" value="Genomic_DNA"/>
</dbReference>
<accession>A0AAN7QF15</accession>
<evidence type="ECO:0000256" key="3">
    <source>
        <dbReference type="ARBA" id="ARBA00023015"/>
    </source>
</evidence>
<keyword evidence="8" id="KW-1185">Reference proteome</keyword>
<evidence type="ECO:0000313" key="8">
    <source>
        <dbReference type="Proteomes" id="UP001353858"/>
    </source>
</evidence>
<sequence>MNGDEKTFLKEIVTRYIHSVECKKTDAVSVLEKKKVWVTITQKLNSIGKHSNRTAEQLRKCWENMKSRRKKELANQKVNRMATGGGPYTPPVDAENAIVDDVLNLVDIEIEDSIDSDTITIMSVSKDNPQERGSYKPPTDDEDAVVDDIFSSVDIELKDSVDSDTITMAGVPESKAHPDVSVAAEEESICMPLNACYEAKVESAEEPVVMHKNVNVTGHPTDSGEVNGNSDANLEVSNNVSPSVNSNAIGINRETNCELRRSTSNKVKFRLQFLIKKRVQQTLELASVGNLITNIELAYTKRR</sequence>